<accession>A0A9P7G443</accession>
<name>A0A9P7G443_9AGAR</name>
<reference evidence="1" key="2">
    <citation type="submission" date="2021-10" db="EMBL/GenBank/DDBJ databases">
        <title>Phylogenomics reveals ancestral predisposition of the termite-cultivated fungus Termitomyces towards a domesticated lifestyle.</title>
        <authorList>
            <person name="Auxier B."/>
            <person name="Grum-Grzhimaylo A."/>
            <person name="Cardenas M.E."/>
            <person name="Lodge J.D."/>
            <person name="Laessoe T."/>
            <person name="Pedersen O."/>
            <person name="Smith M.E."/>
            <person name="Kuyper T.W."/>
            <person name="Franco-Molano E.A."/>
            <person name="Baroni T.J."/>
            <person name="Aanen D.K."/>
        </authorList>
    </citation>
    <scope>NUCLEOTIDE SEQUENCE</scope>
    <source>
        <strain evidence="1">AP01</strain>
        <tissue evidence="1">Mycelium</tissue>
    </source>
</reference>
<proteinExistence type="predicted"/>
<dbReference type="Proteomes" id="UP000775547">
    <property type="component" value="Unassembled WGS sequence"/>
</dbReference>
<dbReference type="AlphaFoldDB" id="A0A9P7G443"/>
<dbReference type="InterPro" id="IPR032675">
    <property type="entry name" value="LRR_dom_sf"/>
</dbReference>
<comment type="caution">
    <text evidence="1">The sequence shown here is derived from an EMBL/GenBank/DDBJ whole genome shotgun (WGS) entry which is preliminary data.</text>
</comment>
<dbReference type="SUPFAM" id="SSF52047">
    <property type="entry name" value="RNI-like"/>
    <property type="match status" value="1"/>
</dbReference>
<dbReference type="Gene3D" id="3.80.10.10">
    <property type="entry name" value="Ribonuclease Inhibitor"/>
    <property type="match status" value="1"/>
</dbReference>
<protein>
    <submittedName>
        <fullName evidence="1">Uncharacterized protein</fullName>
    </submittedName>
</protein>
<evidence type="ECO:0000313" key="1">
    <source>
        <dbReference type="EMBL" id="KAG5642741.1"/>
    </source>
</evidence>
<gene>
    <name evidence="1" type="ORF">DXG03_002255</name>
</gene>
<sequence length="337" mass="38089">MTQCFLCATLKSVVIKFEKEDPCMAHLFSSIARLCPELEMLEIQSVLDGPSLAYTAALSKLVSGLPKLRVLAIVSWQPSEELIAHLGSSPTLQEWQYFELPEDANVARLFTMHQGFQRLRHMSVDLGSCKAATDLMRTLGSPLATLRIGYSRVHSQRLCSLDAFIKTLQTAKYLRELRIMEFSTPPASTRQYSPESAAAFLFRKFFELRAIEILDLTIPSPSCLDDIWLEEAAVTWPHLSTLQLRGEGPPTMTLKRLIPLVKNCPHPEHLSVSALWKPFDTKGLRNCSNFKIQDMRIGNLVVVSPVVAVFRCWLLLFPEINEVVNWTPGASKDQRWM</sequence>
<dbReference type="OrthoDB" id="3543113at2759"/>
<organism evidence="1 2">
    <name type="scientific">Asterophora parasitica</name>
    <dbReference type="NCBI Taxonomy" id="117018"/>
    <lineage>
        <taxon>Eukaryota</taxon>
        <taxon>Fungi</taxon>
        <taxon>Dikarya</taxon>
        <taxon>Basidiomycota</taxon>
        <taxon>Agaricomycotina</taxon>
        <taxon>Agaricomycetes</taxon>
        <taxon>Agaricomycetidae</taxon>
        <taxon>Agaricales</taxon>
        <taxon>Tricholomatineae</taxon>
        <taxon>Lyophyllaceae</taxon>
        <taxon>Asterophora</taxon>
    </lineage>
</organism>
<reference evidence="1" key="1">
    <citation type="submission" date="2020-07" db="EMBL/GenBank/DDBJ databases">
        <authorList>
            <person name="Nieuwenhuis M."/>
            <person name="Van De Peppel L.J.J."/>
        </authorList>
    </citation>
    <scope>NUCLEOTIDE SEQUENCE</scope>
    <source>
        <strain evidence="1">AP01</strain>
        <tissue evidence="1">Mycelium</tissue>
    </source>
</reference>
<keyword evidence="2" id="KW-1185">Reference proteome</keyword>
<evidence type="ECO:0000313" key="2">
    <source>
        <dbReference type="Proteomes" id="UP000775547"/>
    </source>
</evidence>
<dbReference type="EMBL" id="JABCKV010000161">
    <property type="protein sequence ID" value="KAG5642741.1"/>
    <property type="molecule type" value="Genomic_DNA"/>
</dbReference>